<dbReference type="NCBIfam" id="NF033517">
    <property type="entry name" value="transpos_IS66"/>
    <property type="match status" value="1"/>
</dbReference>
<dbReference type="PANTHER" id="PTHR33678">
    <property type="entry name" value="BLL1576 PROTEIN"/>
    <property type="match status" value="1"/>
</dbReference>
<dbReference type="Proteomes" id="UP000636505">
    <property type="component" value="Unassembled WGS sequence"/>
</dbReference>
<feature type="domain" description="Transposase IS66 zinc-finger binding" evidence="3">
    <location>
        <begin position="109"/>
        <end position="154"/>
    </location>
</feature>
<gene>
    <name evidence="5" type="ORF">IQ241_25240</name>
</gene>
<dbReference type="RefSeq" id="WP_193912569.1">
    <property type="nucleotide sequence ID" value="NZ_JADEXG010000153.1"/>
</dbReference>
<accession>A0A8J7DF74</accession>
<evidence type="ECO:0000313" key="6">
    <source>
        <dbReference type="Proteomes" id="UP000636505"/>
    </source>
</evidence>
<reference evidence="5" key="1">
    <citation type="submission" date="2020-10" db="EMBL/GenBank/DDBJ databases">
        <authorList>
            <person name="Castelo-Branco R."/>
            <person name="Eusebio N."/>
            <person name="Adriana R."/>
            <person name="Vieira A."/>
            <person name="Brugerolle De Fraissinette N."/>
            <person name="Rezende De Castro R."/>
            <person name="Schneider M.P."/>
            <person name="Vasconcelos V."/>
            <person name="Leao P.N."/>
        </authorList>
    </citation>
    <scope>NUCLEOTIDE SEQUENCE</scope>
    <source>
        <strain evidence="5">LEGE 07310</strain>
    </source>
</reference>
<evidence type="ECO:0000313" key="5">
    <source>
        <dbReference type="EMBL" id="MBE9080543.1"/>
    </source>
</evidence>
<keyword evidence="6" id="KW-1185">Reference proteome</keyword>
<feature type="domain" description="DUF6444" evidence="4">
    <location>
        <begin position="23"/>
        <end position="92"/>
    </location>
</feature>
<dbReference type="InterPro" id="IPR045618">
    <property type="entry name" value="DUF6444"/>
</dbReference>
<sequence length="489" mass="54589">MGNQQSNKQLSEADIRAVYVEGEAAVVSLVSQLVGRLDALEAEVKELKGRLGKNSRNSSKPPSGDGFGKRTRSLRRKREKASGGQSGHSGQTLEWSMTPEFIELHRVHHCSGCGCSLTAAATSEVMARQVFDIPPIELPVTEHQVEVKSCPACGTKTQGCFPFEASNVVQYGPRLKGMMTYLMEAQLLPSARTCEVLNDLVGVAISEGTLYNTRTQCAELIAPIEDEVRQAIQAAEVVHFDETGLRVNRQLWWLHVAATDGLTYYFVHPRRGRLAMDEMGILPAFGGKAMHDGWRSYQGYDCEHFLCNAHHLRELQYTLEHTGQWWAFHLSVLLVSIHSQVKQLKVQGEAALFGEDLAALNARYDAILDKGFELNPIPPPDKTKPKKRGRPKRSAARNLLERLQTHKAAVLGFVHDFEVPFDNNQAERDLRMMKLKQKISGCFRSEDGAREFCHIRGYLSTLKKQNLNILDAFVELFSGNAPSLLPQPE</sequence>
<dbReference type="Pfam" id="PF13005">
    <property type="entry name" value="zf-IS66"/>
    <property type="match status" value="1"/>
</dbReference>
<dbReference type="Pfam" id="PF20042">
    <property type="entry name" value="DUF6444"/>
    <property type="match status" value="1"/>
</dbReference>
<dbReference type="InterPro" id="IPR004291">
    <property type="entry name" value="Transposase_IS66_central"/>
</dbReference>
<protein>
    <submittedName>
        <fullName evidence="5">IS66 family transposase</fullName>
    </submittedName>
</protein>
<comment type="caution">
    <text evidence="5">The sequence shown here is derived from an EMBL/GenBank/DDBJ whole genome shotgun (WGS) entry which is preliminary data.</text>
</comment>
<dbReference type="EMBL" id="JADEXG010000153">
    <property type="protein sequence ID" value="MBE9080543.1"/>
    <property type="molecule type" value="Genomic_DNA"/>
</dbReference>
<name>A0A8J7DF74_9CYAN</name>
<feature type="region of interest" description="Disordered" evidence="1">
    <location>
        <begin position="50"/>
        <end position="92"/>
    </location>
</feature>
<evidence type="ECO:0000259" key="3">
    <source>
        <dbReference type="Pfam" id="PF13005"/>
    </source>
</evidence>
<dbReference type="InterPro" id="IPR052344">
    <property type="entry name" value="Transposase-related"/>
</dbReference>
<evidence type="ECO:0000259" key="4">
    <source>
        <dbReference type="Pfam" id="PF20042"/>
    </source>
</evidence>
<dbReference type="Pfam" id="PF03050">
    <property type="entry name" value="DDE_Tnp_IS66"/>
    <property type="match status" value="1"/>
</dbReference>
<dbReference type="PANTHER" id="PTHR33678:SF1">
    <property type="entry name" value="BLL1576 PROTEIN"/>
    <property type="match status" value="1"/>
</dbReference>
<organism evidence="5 6">
    <name type="scientific">Vasconcelosia minhoensis LEGE 07310</name>
    <dbReference type="NCBI Taxonomy" id="915328"/>
    <lineage>
        <taxon>Bacteria</taxon>
        <taxon>Bacillati</taxon>
        <taxon>Cyanobacteriota</taxon>
        <taxon>Cyanophyceae</taxon>
        <taxon>Nodosilineales</taxon>
        <taxon>Cymatolegaceae</taxon>
        <taxon>Vasconcelosia</taxon>
        <taxon>Vasconcelosia minhoensis</taxon>
    </lineage>
</organism>
<proteinExistence type="predicted"/>
<dbReference type="AlphaFoldDB" id="A0A8J7DF74"/>
<feature type="compositionally biased region" description="Basic residues" evidence="1">
    <location>
        <begin position="69"/>
        <end position="79"/>
    </location>
</feature>
<evidence type="ECO:0000256" key="1">
    <source>
        <dbReference type="SAM" id="MobiDB-lite"/>
    </source>
</evidence>
<evidence type="ECO:0000259" key="2">
    <source>
        <dbReference type="Pfam" id="PF03050"/>
    </source>
</evidence>
<feature type="domain" description="Transposase IS66 central" evidence="2">
    <location>
        <begin position="170"/>
        <end position="450"/>
    </location>
</feature>
<dbReference type="InterPro" id="IPR024474">
    <property type="entry name" value="Znf_dom_IS66"/>
</dbReference>